<reference evidence="4 5" key="1">
    <citation type="submission" date="2018-03" db="EMBL/GenBank/DDBJ databases">
        <authorList>
            <person name="Guldener U."/>
        </authorList>
    </citation>
    <scope>NUCLEOTIDE SEQUENCE [LARGE SCALE GENOMIC DNA]</scope>
    <source>
        <strain evidence="4 5">NBRC100155</strain>
    </source>
</reference>
<keyword evidence="2" id="KW-1133">Transmembrane helix</keyword>
<organism evidence="4 5">
    <name type="scientific">Ustilago trichophora</name>
    <dbReference type="NCBI Taxonomy" id="86804"/>
    <lineage>
        <taxon>Eukaryota</taxon>
        <taxon>Fungi</taxon>
        <taxon>Dikarya</taxon>
        <taxon>Basidiomycota</taxon>
        <taxon>Ustilaginomycotina</taxon>
        <taxon>Ustilaginomycetes</taxon>
        <taxon>Ustilaginales</taxon>
        <taxon>Ustilaginaceae</taxon>
        <taxon>Ustilago</taxon>
    </lineage>
</organism>
<dbReference type="SUPFAM" id="SSF49879">
    <property type="entry name" value="SMAD/FHA domain"/>
    <property type="match status" value="1"/>
</dbReference>
<evidence type="ECO:0000313" key="5">
    <source>
        <dbReference type="Proteomes" id="UP000324022"/>
    </source>
</evidence>
<sequence>MTPLSPHPDLELVWVNASPNGPIANDNKDPSLHHILRFPAGRVKTISRSSSPTESALVNDLSTHVNFPLAKVVSRDHATIEWLHNEPIVRDKGATHGTYVAHRQACFANNGTVHETEPSAPLLPVEGVLPLRHGDLIEFGKTCTRSNASYNPVRCYVRLVSAAPPTLSASFVPTKPFSLIDDPLDSESDIVSIDADSFRASATGPLDLQSTLATLSSMQTDIVDLTSDDDEEPHSPPSESSLESDGSELNGEDSDDGHFDSHSEESFDPFDHREMLWRREIEEVSLERAELNSEAIEARMKGEGYMKSYKTRCELTADSPNTSINSETSDLGNSKPDPSPAINTCDAEHDISGNASATNEEHKELANIAKLASPYPPIAAPTADLADKSEQPSPAEHSIVLTSVGVDMPSVTDQAPTKKRKIDAIQEAESAEDPGESDSGSVASSSSTTSESLSSSISTSSSLSPRKKSRITLLHHGGDKRQAPLRGRTIKKLVAKAMYATSLLSVGFLTGSLFTFKSMMNAAAAANAADKQ</sequence>
<evidence type="ECO:0000259" key="3">
    <source>
        <dbReference type="PROSITE" id="PS50006"/>
    </source>
</evidence>
<dbReference type="EMBL" id="OOIN01000002">
    <property type="protein sequence ID" value="SPO21095.1"/>
    <property type="molecule type" value="Genomic_DNA"/>
</dbReference>
<dbReference type="CDD" id="cd00060">
    <property type="entry name" value="FHA"/>
    <property type="match status" value="1"/>
</dbReference>
<dbReference type="AlphaFoldDB" id="A0A5C3DRU6"/>
<dbReference type="Pfam" id="PF00498">
    <property type="entry name" value="FHA"/>
    <property type="match status" value="1"/>
</dbReference>
<dbReference type="OrthoDB" id="687730at2759"/>
<keyword evidence="2" id="KW-0472">Membrane</keyword>
<feature type="compositionally biased region" description="Polar residues" evidence="1">
    <location>
        <begin position="318"/>
        <end position="332"/>
    </location>
</feature>
<dbReference type="Proteomes" id="UP000324022">
    <property type="component" value="Unassembled WGS sequence"/>
</dbReference>
<evidence type="ECO:0000256" key="2">
    <source>
        <dbReference type="SAM" id="Phobius"/>
    </source>
</evidence>
<feature type="region of interest" description="Disordered" evidence="1">
    <location>
        <begin position="401"/>
        <end position="467"/>
    </location>
</feature>
<name>A0A5C3DRU6_9BASI</name>
<protein>
    <recommendedName>
        <fullName evidence="3">FHA domain-containing protein</fullName>
    </recommendedName>
</protein>
<feature type="compositionally biased region" description="Low complexity" evidence="1">
    <location>
        <begin position="437"/>
        <end position="464"/>
    </location>
</feature>
<proteinExistence type="predicted"/>
<feature type="transmembrane region" description="Helical" evidence="2">
    <location>
        <begin position="497"/>
        <end position="516"/>
    </location>
</feature>
<evidence type="ECO:0000256" key="1">
    <source>
        <dbReference type="SAM" id="MobiDB-lite"/>
    </source>
</evidence>
<keyword evidence="5" id="KW-1185">Reference proteome</keyword>
<dbReference type="PROSITE" id="PS50006">
    <property type="entry name" value="FHA_DOMAIN"/>
    <property type="match status" value="1"/>
</dbReference>
<feature type="region of interest" description="Disordered" evidence="1">
    <location>
        <begin position="317"/>
        <end position="352"/>
    </location>
</feature>
<dbReference type="InterPro" id="IPR000253">
    <property type="entry name" value="FHA_dom"/>
</dbReference>
<feature type="region of interest" description="Disordered" evidence="1">
    <location>
        <begin position="226"/>
        <end position="267"/>
    </location>
</feature>
<dbReference type="SMART" id="SM00240">
    <property type="entry name" value="FHA"/>
    <property type="match status" value="1"/>
</dbReference>
<dbReference type="Gene3D" id="2.60.200.20">
    <property type="match status" value="1"/>
</dbReference>
<feature type="domain" description="FHA" evidence="3">
    <location>
        <begin position="44"/>
        <end position="105"/>
    </location>
</feature>
<feature type="compositionally biased region" description="Low complexity" evidence="1">
    <location>
        <begin position="237"/>
        <end position="248"/>
    </location>
</feature>
<evidence type="ECO:0000313" key="4">
    <source>
        <dbReference type="EMBL" id="SPO21095.1"/>
    </source>
</evidence>
<feature type="compositionally biased region" description="Basic and acidic residues" evidence="1">
    <location>
        <begin position="256"/>
        <end position="267"/>
    </location>
</feature>
<accession>A0A5C3DRU6</accession>
<keyword evidence="2" id="KW-0812">Transmembrane</keyword>
<gene>
    <name evidence="4" type="ORF">UTRI_00572</name>
</gene>
<dbReference type="InterPro" id="IPR008984">
    <property type="entry name" value="SMAD_FHA_dom_sf"/>
</dbReference>